<keyword evidence="2" id="KW-1185">Reference proteome</keyword>
<name>A0A4D6DWS7_9CAUD</name>
<organism evidence="1 2">
    <name type="scientific">Edwardsiella phage pEt-SU</name>
    <dbReference type="NCBI Taxonomy" id="2562142"/>
    <lineage>
        <taxon>Viruses</taxon>
        <taxon>Duplodnaviria</taxon>
        <taxon>Heunggongvirae</taxon>
        <taxon>Uroviricota</taxon>
        <taxon>Caudoviricetes</taxon>
        <taxon>Chimalliviridae</taxon>
        <taxon>Petsuvirus</taxon>
        <taxon>Petsuvirus pEtSU</taxon>
    </lineage>
</organism>
<proteinExistence type="predicted"/>
<sequence length="712" mass="77554">MQLVVSATPGTGKSTITKNAEKYGLNHCHVHYDNHTREYELTVPNSPLVPVFDSDSSTFDKSEFPGNYIKHIKEVLAKFPDVVIFVSSHDNVREAMAEAGINYVLAYPERELKGDYLERYKERGSPEKFIALMDEKWNDFIDSVQADKAERHLVLSEGEFLVDVLKSDLEAIGSQVDSVFPTAIISGTESIGDVVCDDVGQPVAVWGSNGLEPLPSTEPVADVVVVTDPLAVATPEPTTVIPKDSDPAAVVPQQDFSTAIITGNESIGETVYDDIGTPVAIVGEVGLEPLPVTEIVPIEVIVDVNAEPVEEPPAAMDPQDTPIPVTSMPEQMQAPDPVPPVSGQPAVDAPEVQAPAEEVVVVVDPGAGTVQVDGQEDNDLPVPENNIPPALQDMDKAELIENYHELNDDVTVLEAVIDVCQTDDRGGLEGYEDNGPVFTKAVEHLKERYGATVEPTLAGLESFLEELKKVGTAVKRAFSDPKAAQAKVKNALWELSKAKDEYKSPAWQNKQDWINVGKIRVDVPSFLKEANSPEEVGTALKLVIKRIVDASEKHGKNDIARHKAAIKVFNATKGWDPKEKTAADAKELLDSIPEPLGDAVGDAGLNELNTKLVSVELPAIPKTNVVKVVELMDMLSQASSDMFKHEDAIPEHLGWEQYSKNKFLTDINASKVYNIISSEADEPACSVISSAYYKQFLNVAKFLEMWILRSTK</sequence>
<dbReference type="EMBL" id="MK689364">
    <property type="protein sequence ID" value="QBZ70678.1"/>
    <property type="molecule type" value="Genomic_DNA"/>
</dbReference>
<gene>
    <name evidence="1" type="ORF">pETSU_097</name>
</gene>
<reference evidence="1 2" key="1">
    <citation type="submission" date="2019-03" db="EMBL/GenBank/DDBJ databases">
        <authorList>
            <person name="Kim S.G."/>
            <person name="Park S.C."/>
        </authorList>
    </citation>
    <scope>NUCLEOTIDE SEQUENCE [LARGE SCALE GENOMIC DNA]</scope>
</reference>
<evidence type="ECO:0000313" key="2">
    <source>
        <dbReference type="Proteomes" id="UP000297195"/>
    </source>
</evidence>
<accession>A0A4D6DWS7</accession>
<dbReference type="Proteomes" id="UP000297195">
    <property type="component" value="Segment"/>
</dbReference>
<evidence type="ECO:0000313" key="1">
    <source>
        <dbReference type="EMBL" id="QBZ70678.1"/>
    </source>
</evidence>
<protein>
    <submittedName>
        <fullName evidence="1">Uncharacterized protein</fullName>
    </submittedName>
</protein>